<keyword evidence="6" id="KW-1185">Reference proteome</keyword>
<dbReference type="PROSITE" id="PS00622">
    <property type="entry name" value="HTH_LUXR_1"/>
    <property type="match status" value="1"/>
</dbReference>
<evidence type="ECO:0000259" key="2">
    <source>
        <dbReference type="PROSITE" id="PS50043"/>
    </source>
</evidence>
<dbReference type="InterPro" id="IPR016032">
    <property type="entry name" value="Sig_transdc_resp-reg_C-effctor"/>
</dbReference>
<dbReference type="PROSITE" id="PS50043">
    <property type="entry name" value="HTH_LUXR_2"/>
    <property type="match status" value="1"/>
</dbReference>
<protein>
    <submittedName>
        <fullName evidence="4">Helix-turn-helix transcriptional regulator</fullName>
    </submittedName>
</protein>
<dbReference type="AlphaFoldDB" id="A0A2S7X9B0"/>
<dbReference type="InterPro" id="IPR039420">
    <property type="entry name" value="WalR-like"/>
</dbReference>
<reference evidence="4 5" key="2">
    <citation type="submission" date="2016-12" db="EMBL/GenBank/DDBJ databases">
        <title>Diversity of luminous bacteria.</title>
        <authorList>
            <person name="Yoshizawa S."/>
            <person name="Kogure K."/>
        </authorList>
    </citation>
    <scope>NUCLEOTIDE SEQUENCE [LARGE SCALE GENOMIC DNA]</scope>
    <source>
        <strain evidence="4 5">NBRC 105001</strain>
    </source>
</reference>
<dbReference type="SMART" id="SM00421">
    <property type="entry name" value="HTH_LUXR"/>
    <property type="match status" value="1"/>
</dbReference>
<evidence type="ECO:0000313" key="5">
    <source>
        <dbReference type="Proteomes" id="UP000239273"/>
    </source>
</evidence>
<dbReference type="InterPro" id="IPR000792">
    <property type="entry name" value="Tscrpt_reg_LuxR_C"/>
</dbReference>
<dbReference type="Proteomes" id="UP001156660">
    <property type="component" value="Unassembled WGS sequence"/>
</dbReference>
<dbReference type="InterPro" id="IPR036388">
    <property type="entry name" value="WH-like_DNA-bd_sf"/>
</dbReference>
<gene>
    <name evidence="4" type="ORF">BTO23_16685</name>
    <name evidence="3" type="ORF">GCM10007855_02270</name>
</gene>
<evidence type="ECO:0000256" key="1">
    <source>
        <dbReference type="ARBA" id="ARBA00023125"/>
    </source>
</evidence>
<dbReference type="SUPFAM" id="SSF46894">
    <property type="entry name" value="C-terminal effector domain of the bipartite response regulators"/>
    <property type="match status" value="1"/>
</dbReference>
<dbReference type="Gene3D" id="3.40.50.2300">
    <property type="match status" value="1"/>
</dbReference>
<reference evidence="6" key="3">
    <citation type="journal article" date="2019" name="Int. J. Syst. Evol. Microbiol.">
        <title>The Global Catalogue of Microorganisms (GCM) 10K type strain sequencing project: providing services to taxonomists for standard genome sequencing and annotation.</title>
        <authorList>
            <consortium name="The Broad Institute Genomics Platform"/>
            <consortium name="The Broad Institute Genome Sequencing Center for Infectious Disease"/>
            <person name="Wu L."/>
            <person name="Ma J."/>
        </authorList>
    </citation>
    <scope>NUCLEOTIDE SEQUENCE [LARGE SCALE GENOMIC DNA]</scope>
    <source>
        <strain evidence="6">NBRC 105001</strain>
    </source>
</reference>
<sequence>MTKSSEIYIVSENVGWADAMKGGLSRIFSDSAFYHVKTIDELWDLSDIAIVIYDKETLGSPCLKLVSPGARGGEWLIVNGESADIEACPGLIALGFSGLIVSEYTIEMLPKAIRTIIDGELWFSREALSLSLRQIIRVGNHSGSSVNILAAKYKLTQREQQIFLSLLQGLSNKEIALKMCVSPSTIKCHVSNILLKTGKHSRSQLSSLLVDNISEYSSS</sequence>
<dbReference type="PRINTS" id="PR00038">
    <property type="entry name" value="HTHLUXR"/>
</dbReference>
<evidence type="ECO:0000313" key="6">
    <source>
        <dbReference type="Proteomes" id="UP001156660"/>
    </source>
</evidence>
<dbReference type="PANTHER" id="PTHR43214:SF38">
    <property type="entry name" value="NITRATE_NITRITE RESPONSE REGULATOR PROTEIN NARL"/>
    <property type="match status" value="1"/>
</dbReference>
<organism evidence="4 5">
    <name type="scientific">Aliivibrio sifiae</name>
    <dbReference type="NCBI Taxonomy" id="566293"/>
    <lineage>
        <taxon>Bacteria</taxon>
        <taxon>Pseudomonadati</taxon>
        <taxon>Pseudomonadota</taxon>
        <taxon>Gammaproteobacteria</taxon>
        <taxon>Vibrionales</taxon>
        <taxon>Vibrionaceae</taxon>
        <taxon>Aliivibrio</taxon>
    </lineage>
</organism>
<dbReference type="Proteomes" id="UP000239273">
    <property type="component" value="Unassembled WGS sequence"/>
</dbReference>
<dbReference type="EMBL" id="MSCP01000002">
    <property type="protein sequence ID" value="PQJ87726.1"/>
    <property type="molecule type" value="Genomic_DNA"/>
</dbReference>
<dbReference type="OrthoDB" id="561214at2"/>
<proteinExistence type="predicted"/>
<reference evidence="3" key="1">
    <citation type="journal article" date="2014" name="Int. J. Syst. Evol. Microbiol.">
        <title>Complete genome of a new Firmicutes species belonging to the dominant human colonic microbiota ('Ruminococcus bicirculans') reveals two chromosomes and a selective capacity to utilize plant glucans.</title>
        <authorList>
            <consortium name="NISC Comparative Sequencing Program"/>
            <person name="Wegmann U."/>
            <person name="Louis P."/>
            <person name="Goesmann A."/>
            <person name="Henrissat B."/>
            <person name="Duncan S.H."/>
            <person name="Flint H.J."/>
        </authorList>
    </citation>
    <scope>NUCLEOTIDE SEQUENCE</scope>
    <source>
        <strain evidence="3">NBRC 105001</strain>
    </source>
</reference>
<dbReference type="Gene3D" id="1.10.10.10">
    <property type="entry name" value="Winged helix-like DNA-binding domain superfamily/Winged helix DNA-binding domain"/>
    <property type="match status" value="1"/>
</dbReference>
<evidence type="ECO:0000313" key="3">
    <source>
        <dbReference type="EMBL" id="GLR73354.1"/>
    </source>
</evidence>
<accession>A0A2S7X9B0</accession>
<evidence type="ECO:0000313" key="4">
    <source>
        <dbReference type="EMBL" id="PQJ87726.1"/>
    </source>
</evidence>
<dbReference type="GO" id="GO:0006355">
    <property type="term" value="P:regulation of DNA-templated transcription"/>
    <property type="evidence" value="ECO:0007669"/>
    <property type="project" value="InterPro"/>
</dbReference>
<keyword evidence="1" id="KW-0238">DNA-binding</keyword>
<dbReference type="GO" id="GO:0003677">
    <property type="term" value="F:DNA binding"/>
    <property type="evidence" value="ECO:0007669"/>
    <property type="project" value="UniProtKB-KW"/>
</dbReference>
<feature type="domain" description="HTH luxR-type" evidence="2">
    <location>
        <begin position="148"/>
        <end position="213"/>
    </location>
</feature>
<reference evidence="3" key="4">
    <citation type="submission" date="2023-01" db="EMBL/GenBank/DDBJ databases">
        <title>Draft genome sequence of Aliivibrio sifiae strain NBRC 105001.</title>
        <authorList>
            <person name="Sun Q."/>
            <person name="Mori K."/>
        </authorList>
    </citation>
    <scope>NUCLEOTIDE SEQUENCE</scope>
    <source>
        <strain evidence="3">NBRC 105001</strain>
    </source>
</reference>
<dbReference type="EMBL" id="BSOU01000001">
    <property type="protein sequence ID" value="GLR73354.1"/>
    <property type="molecule type" value="Genomic_DNA"/>
</dbReference>
<name>A0A2S7X9B0_9GAMM</name>
<dbReference type="PANTHER" id="PTHR43214">
    <property type="entry name" value="TWO-COMPONENT RESPONSE REGULATOR"/>
    <property type="match status" value="1"/>
</dbReference>
<dbReference type="CDD" id="cd06170">
    <property type="entry name" value="LuxR_C_like"/>
    <property type="match status" value="1"/>
</dbReference>
<dbReference type="Pfam" id="PF00196">
    <property type="entry name" value="GerE"/>
    <property type="match status" value="1"/>
</dbReference>
<comment type="caution">
    <text evidence="4">The sequence shown here is derived from an EMBL/GenBank/DDBJ whole genome shotgun (WGS) entry which is preliminary data.</text>
</comment>
<dbReference type="RefSeq" id="WP_060992820.1">
    <property type="nucleotide sequence ID" value="NZ_BSOU01000001.1"/>
</dbReference>